<evidence type="ECO:0000313" key="12">
    <source>
        <dbReference type="Proteomes" id="UP000030129"/>
    </source>
</evidence>
<dbReference type="STRING" id="1406840.Q763_10815"/>
<sequence length="278" mass="30971">MKNFESYYDWFVNLVLEYTPKILVALGILIGGLIAIKLIRAIIVKVMKKRDMDPTAVRFLLDILTWALRVMLFITVIGELGVQTSSFVAILGAAGLAIGLSLQGSLSNFAGGLLIIIFKPFRVGDYIEAQGEGGTVNEIQIFATKLTTPSNQVIYIPNGSLSNGNIKNYSKELTRRGEIIVGAGYGSNMKHVKDVLTKIVAEEPKILEEPAPIIRVKELADNSVNFQILAWAKNEDYWQMLSDVQENVKLMFDQEKIEIPFPQRDIVIRNLDTKNLPS</sequence>
<dbReference type="PANTHER" id="PTHR30221:SF1">
    <property type="entry name" value="SMALL-CONDUCTANCE MECHANOSENSITIVE CHANNEL"/>
    <property type="match status" value="1"/>
</dbReference>
<dbReference type="Gene3D" id="3.30.70.100">
    <property type="match status" value="1"/>
</dbReference>
<feature type="domain" description="Mechanosensitive ion channel transmembrane helices 2/3" evidence="10">
    <location>
        <begin position="70"/>
        <end position="103"/>
    </location>
</feature>
<dbReference type="SUPFAM" id="SSF82861">
    <property type="entry name" value="Mechanosensitive channel protein MscS (YggB), transmembrane region"/>
    <property type="match status" value="1"/>
</dbReference>
<evidence type="ECO:0000256" key="6">
    <source>
        <dbReference type="ARBA" id="ARBA00023136"/>
    </source>
</evidence>
<dbReference type="InterPro" id="IPR011014">
    <property type="entry name" value="MscS_channel_TM-2"/>
</dbReference>
<comment type="caution">
    <text evidence="11">The sequence shown here is derived from an EMBL/GenBank/DDBJ whole genome shotgun (WGS) entry which is preliminary data.</text>
</comment>
<evidence type="ECO:0000256" key="5">
    <source>
        <dbReference type="ARBA" id="ARBA00022989"/>
    </source>
</evidence>
<feature type="domain" description="Mechanosensitive ion channel MscS" evidence="8">
    <location>
        <begin position="105"/>
        <end position="171"/>
    </location>
</feature>
<evidence type="ECO:0000256" key="2">
    <source>
        <dbReference type="ARBA" id="ARBA00008017"/>
    </source>
</evidence>
<dbReference type="SUPFAM" id="SSF82689">
    <property type="entry name" value="Mechanosensitive channel protein MscS (YggB), C-terminal domain"/>
    <property type="match status" value="1"/>
</dbReference>
<feature type="transmembrane region" description="Helical" evidence="7">
    <location>
        <begin position="90"/>
        <end position="118"/>
    </location>
</feature>
<feature type="transmembrane region" description="Helical" evidence="7">
    <location>
        <begin position="59"/>
        <end position="78"/>
    </location>
</feature>
<dbReference type="EMBL" id="JRLV01000010">
    <property type="protein sequence ID" value="KGO80498.1"/>
    <property type="molecule type" value="Genomic_DNA"/>
</dbReference>
<dbReference type="InterPro" id="IPR049278">
    <property type="entry name" value="MS_channel_C"/>
</dbReference>
<gene>
    <name evidence="11" type="ORF">Q763_10815</name>
</gene>
<dbReference type="RefSeq" id="WP_035134033.1">
    <property type="nucleotide sequence ID" value="NZ_JRLV01000010.1"/>
</dbReference>
<feature type="transmembrane region" description="Helical" evidence="7">
    <location>
        <begin position="20"/>
        <end position="39"/>
    </location>
</feature>
<evidence type="ECO:0008006" key="13">
    <source>
        <dbReference type="Google" id="ProtNLM"/>
    </source>
</evidence>
<comment type="similarity">
    <text evidence="2">Belongs to the MscS (TC 1.A.23) family.</text>
</comment>
<keyword evidence="3" id="KW-1003">Cell membrane</keyword>
<evidence type="ECO:0000259" key="8">
    <source>
        <dbReference type="Pfam" id="PF00924"/>
    </source>
</evidence>
<evidence type="ECO:0000256" key="1">
    <source>
        <dbReference type="ARBA" id="ARBA00004651"/>
    </source>
</evidence>
<dbReference type="InterPro" id="IPR011066">
    <property type="entry name" value="MscS_channel_C_sf"/>
</dbReference>
<dbReference type="InterPro" id="IPR023408">
    <property type="entry name" value="MscS_beta-dom_sf"/>
</dbReference>
<dbReference type="InterPro" id="IPR010920">
    <property type="entry name" value="LSM_dom_sf"/>
</dbReference>
<protein>
    <recommendedName>
        <fullName evidence="13">Mechanosensitive ion channel protein</fullName>
    </recommendedName>
</protein>
<keyword evidence="6 7" id="KW-0472">Membrane</keyword>
<dbReference type="AlphaFoldDB" id="A0A0A2LMR9"/>
<organism evidence="11 12">
    <name type="scientific">Flavobacterium beibuense F44-8</name>
    <dbReference type="NCBI Taxonomy" id="1406840"/>
    <lineage>
        <taxon>Bacteria</taxon>
        <taxon>Pseudomonadati</taxon>
        <taxon>Bacteroidota</taxon>
        <taxon>Flavobacteriia</taxon>
        <taxon>Flavobacteriales</taxon>
        <taxon>Flavobacteriaceae</taxon>
        <taxon>Flavobacterium</taxon>
    </lineage>
</organism>
<evidence type="ECO:0000256" key="3">
    <source>
        <dbReference type="ARBA" id="ARBA00022475"/>
    </source>
</evidence>
<evidence type="ECO:0000256" key="7">
    <source>
        <dbReference type="SAM" id="Phobius"/>
    </source>
</evidence>
<dbReference type="SUPFAM" id="SSF50182">
    <property type="entry name" value="Sm-like ribonucleoproteins"/>
    <property type="match status" value="1"/>
</dbReference>
<dbReference type="InterPro" id="IPR006685">
    <property type="entry name" value="MscS_channel_2nd"/>
</dbReference>
<evidence type="ECO:0000313" key="11">
    <source>
        <dbReference type="EMBL" id="KGO80498.1"/>
    </source>
</evidence>
<proteinExistence type="inferred from homology"/>
<keyword evidence="12" id="KW-1185">Reference proteome</keyword>
<name>A0A0A2LMR9_9FLAO</name>
<accession>A0A0A2LMR9</accession>
<keyword evidence="5 7" id="KW-1133">Transmembrane helix</keyword>
<dbReference type="InterPro" id="IPR008910">
    <property type="entry name" value="MSC_TM_helix"/>
</dbReference>
<dbReference type="InterPro" id="IPR049142">
    <property type="entry name" value="MS_channel_1st"/>
</dbReference>
<dbReference type="GO" id="GO:0008381">
    <property type="term" value="F:mechanosensitive monoatomic ion channel activity"/>
    <property type="evidence" value="ECO:0007669"/>
    <property type="project" value="InterPro"/>
</dbReference>
<dbReference type="Pfam" id="PF05552">
    <property type="entry name" value="MS_channel_1st_1"/>
    <property type="match status" value="1"/>
</dbReference>
<dbReference type="Pfam" id="PF21088">
    <property type="entry name" value="MS_channel_1st"/>
    <property type="match status" value="1"/>
</dbReference>
<dbReference type="Gene3D" id="1.10.287.1260">
    <property type="match status" value="1"/>
</dbReference>
<dbReference type="Pfam" id="PF00924">
    <property type="entry name" value="MS_channel_2nd"/>
    <property type="match status" value="1"/>
</dbReference>
<dbReference type="GO" id="GO:0005886">
    <property type="term" value="C:plasma membrane"/>
    <property type="evidence" value="ECO:0007669"/>
    <property type="project" value="UniProtKB-SubCell"/>
</dbReference>
<evidence type="ECO:0000259" key="9">
    <source>
        <dbReference type="Pfam" id="PF21082"/>
    </source>
</evidence>
<dbReference type="Pfam" id="PF21082">
    <property type="entry name" value="MS_channel_3rd"/>
    <property type="match status" value="1"/>
</dbReference>
<comment type="subcellular location">
    <subcellularLocation>
        <location evidence="1">Cell membrane</location>
        <topology evidence="1">Multi-pass membrane protein</topology>
    </subcellularLocation>
</comment>
<evidence type="ECO:0000256" key="4">
    <source>
        <dbReference type="ARBA" id="ARBA00022692"/>
    </source>
</evidence>
<evidence type="ECO:0000259" key="10">
    <source>
        <dbReference type="Pfam" id="PF21088"/>
    </source>
</evidence>
<dbReference type="Proteomes" id="UP000030129">
    <property type="component" value="Unassembled WGS sequence"/>
</dbReference>
<dbReference type="PANTHER" id="PTHR30221">
    <property type="entry name" value="SMALL-CONDUCTANCE MECHANOSENSITIVE CHANNEL"/>
    <property type="match status" value="1"/>
</dbReference>
<keyword evidence="4 7" id="KW-0812">Transmembrane</keyword>
<dbReference type="eggNOG" id="COG0668">
    <property type="taxonomic scope" value="Bacteria"/>
</dbReference>
<dbReference type="Gene3D" id="2.30.30.60">
    <property type="match status" value="1"/>
</dbReference>
<feature type="domain" description="Mechanosensitive ion channel MscS C-terminal" evidence="9">
    <location>
        <begin position="179"/>
        <end position="259"/>
    </location>
</feature>
<reference evidence="11 12" key="1">
    <citation type="submission" date="2013-09" db="EMBL/GenBank/DDBJ databases">
        <authorList>
            <person name="Zeng Z."/>
            <person name="Chen C."/>
        </authorList>
    </citation>
    <scope>NUCLEOTIDE SEQUENCE [LARGE SCALE GENOMIC DNA]</scope>
    <source>
        <strain evidence="11 12">F44-8</strain>
    </source>
</reference>
<dbReference type="InterPro" id="IPR045275">
    <property type="entry name" value="MscS_archaea/bacteria_type"/>
</dbReference>